<feature type="domain" description="GRF-type" evidence="8">
    <location>
        <begin position="475"/>
        <end position="520"/>
    </location>
</feature>
<dbReference type="Pfam" id="PF00929">
    <property type="entry name" value="RNase_T"/>
    <property type="match status" value="1"/>
</dbReference>
<dbReference type="CDD" id="cd06133">
    <property type="entry name" value="ERI-1_3'hExo_like"/>
    <property type="match status" value="1"/>
</dbReference>
<dbReference type="SMART" id="SM00479">
    <property type="entry name" value="EXOIII"/>
    <property type="match status" value="1"/>
</dbReference>
<dbReference type="PROSITE" id="PS51999">
    <property type="entry name" value="ZF_GRF"/>
    <property type="match status" value="1"/>
</dbReference>
<evidence type="ECO:0000313" key="10">
    <source>
        <dbReference type="RefSeq" id="XP_006813404.1"/>
    </source>
</evidence>
<keyword evidence="1" id="KW-0540">Nuclease</keyword>
<keyword evidence="3 7" id="KW-0863">Zinc-finger</keyword>
<sequence length="532" mass="60042">MKSTKELARQLGILRKRTTGSQVDKAIKRAKNTNQIFSYLIVIDFESTCWRDRKTTMQEVIEFPAVLLNTKTGDIESEFHHYVQPQECPRLSEFCTELTGISQEQVDDGIPLHVCLSQFMRWLRKLTDERNIAYHHGDNSKSLCTFVTWSDWDLGVCLQYETKRKQLRKPHELNSWIDLRATYRSFYSKKPNGLNGALQDLGIHFAGRQHSGLDDARNTAKLAWRMITDGCNMKITKSLPNPMHQKPKNIGKAPSIQSSKVTNSHVTMAPHVCLNSKVYSMSAGIRKSLTKIKICPNSENYKPVLGLEEISSSYVDNRNGVECVEPSVTVQTRKGMPTNNDRTLVPLKTTLGPNNSVPQTLFSKCNGKLDNPTVSTKNAVNACELLSEVVTTSQMLRRDQVEYSNCLPAMDGKVKTGIAWSSRRTNSNHSNNVVPSKDRFKTPTVPSRFKVELKTPFSRFSTPDMLIGRITPPLCRCGRRAKRRTVINPGPNQGRGFFSCHSGRTNNGKACAFFKWEVSMSPSLVRKSKMMT</sequence>
<evidence type="ECO:0000256" key="4">
    <source>
        <dbReference type="ARBA" id="ARBA00022801"/>
    </source>
</evidence>
<accession>A0ABM0M063</accession>
<evidence type="ECO:0000256" key="3">
    <source>
        <dbReference type="ARBA" id="ARBA00022771"/>
    </source>
</evidence>
<keyword evidence="4" id="KW-0378">Hydrolase</keyword>
<dbReference type="InterPro" id="IPR036397">
    <property type="entry name" value="RNaseH_sf"/>
</dbReference>
<name>A0ABM0M063_SACKO</name>
<dbReference type="Gene3D" id="3.30.420.10">
    <property type="entry name" value="Ribonuclease H-like superfamily/Ribonuclease H"/>
    <property type="match status" value="1"/>
</dbReference>
<evidence type="ECO:0000256" key="6">
    <source>
        <dbReference type="ARBA" id="ARBA00022839"/>
    </source>
</evidence>
<dbReference type="InterPro" id="IPR010666">
    <property type="entry name" value="Znf_GRF"/>
</dbReference>
<evidence type="ECO:0000313" key="9">
    <source>
        <dbReference type="Proteomes" id="UP000694865"/>
    </source>
</evidence>
<dbReference type="PANTHER" id="PTHR23044:SF61">
    <property type="entry name" value="3'-5' EXORIBONUCLEASE 1-RELATED"/>
    <property type="match status" value="1"/>
</dbReference>
<evidence type="ECO:0000256" key="2">
    <source>
        <dbReference type="ARBA" id="ARBA00022723"/>
    </source>
</evidence>
<reference evidence="10" key="1">
    <citation type="submission" date="2025-08" db="UniProtKB">
        <authorList>
            <consortium name="RefSeq"/>
        </authorList>
    </citation>
    <scope>IDENTIFICATION</scope>
    <source>
        <tissue evidence="10">Testes</tissue>
    </source>
</reference>
<dbReference type="PANTHER" id="PTHR23044">
    <property type="entry name" value="3'-5' EXONUCLEASE ERI1-RELATED"/>
    <property type="match status" value="1"/>
</dbReference>
<evidence type="ECO:0000256" key="1">
    <source>
        <dbReference type="ARBA" id="ARBA00022722"/>
    </source>
</evidence>
<keyword evidence="2" id="KW-0479">Metal-binding</keyword>
<dbReference type="GeneID" id="102802043"/>
<keyword evidence="9" id="KW-1185">Reference proteome</keyword>
<gene>
    <name evidence="10" type="primary">LOC102802043</name>
</gene>
<organism evidence="9 10">
    <name type="scientific">Saccoglossus kowalevskii</name>
    <name type="common">Acorn worm</name>
    <dbReference type="NCBI Taxonomy" id="10224"/>
    <lineage>
        <taxon>Eukaryota</taxon>
        <taxon>Metazoa</taxon>
        <taxon>Hemichordata</taxon>
        <taxon>Enteropneusta</taxon>
        <taxon>Harrimaniidae</taxon>
        <taxon>Saccoglossus</taxon>
    </lineage>
</organism>
<evidence type="ECO:0000256" key="7">
    <source>
        <dbReference type="PROSITE-ProRule" id="PRU01343"/>
    </source>
</evidence>
<dbReference type="Proteomes" id="UP000694865">
    <property type="component" value="Unplaced"/>
</dbReference>
<keyword evidence="6" id="KW-0269">Exonuclease</keyword>
<dbReference type="RefSeq" id="XP_006813404.1">
    <property type="nucleotide sequence ID" value="XM_006813341.1"/>
</dbReference>
<evidence type="ECO:0000256" key="5">
    <source>
        <dbReference type="ARBA" id="ARBA00022833"/>
    </source>
</evidence>
<dbReference type="SUPFAM" id="SSF53098">
    <property type="entry name" value="Ribonuclease H-like"/>
    <property type="match status" value="1"/>
</dbReference>
<evidence type="ECO:0000259" key="8">
    <source>
        <dbReference type="PROSITE" id="PS51999"/>
    </source>
</evidence>
<dbReference type="InterPro" id="IPR012337">
    <property type="entry name" value="RNaseH-like_sf"/>
</dbReference>
<dbReference type="Pfam" id="PF06839">
    <property type="entry name" value="Zn_ribbon_GRF"/>
    <property type="match status" value="1"/>
</dbReference>
<dbReference type="InterPro" id="IPR047201">
    <property type="entry name" value="ERI-1_3'hExo-like"/>
</dbReference>
<dbReference type="InterPro" id="IPR013520">
    <property type="entry name" value="Ribonucl_H"/>
</dbReference>
<protein>
    <submittedName>
        <fullName evidence="10">ERI1 exoribonuclease 2-like</fullName>
    </submittedName>
</protein>
<dbReference type="InterPro" id="IPR051274">
    <property type="entry name" value="3-5_Exoribonuclease"/>
</dbReference>
<proteinExistence type="predicted"/>
<keyword evidence="5" id="KW-0862">Zinc</keyword>